<feature type="domain" description="GUN4-like" evidence="2">
    <location>
        <begin position="108"/>
        <end position="232"/>
    </location>
</feature>
<reference evidence="3 4" key="1">
    <citation type="submission" date="2023-01" db="EMBL/GenBank/DDBJ databases">
        <title>Genomes from the Australian National Cyanobacteria Reference Collection.</title>
        <authorList>
            <person name="Willis A."/>
            <person name="Lee E.M.F."/>
        </authorList>
    </citation>
    <scope>NUCLEOTIDE SEQUENCE [LARGE SCALE GENOMIC DNA]</scope>
    <source>
        <strain evidence="3 4">CS-1033</strain>
    </source>
</reference>
<dbReference type="InterPro" id="IPR037215">
    <property type="entry name" value="GUN4-like_sf"/>
</dbReference>
<evidence type="ECO:0000259" key="2">
    <source>
        <dbReference type="Pfam" id="PF05419"/>
    </source>
</evidence>
<dbReference type="SUPFAM" id="SSF48371">
    <property type="entry name" value="ARM repeat"/>
    <property type="match status" value="1"/>
</dbReference>
<dbReference type="Gene3D" id="1.25.40.620">
    <property type="match status" value="1"/>
</dbReference>
<evidence type="ECO:0000313" key="3">
    <source>
        <dbReference type="EMBL" id="MDB9540159.1"/>
    </source>
</evidence>
<dbReference type="Gene3D" id="1.10.10.1770">
    <property type="entry name" value="Gun4-like"/>
    <property type="match status" value="1"/>
</dbReference>
<evidence type="ECO:0000313" key="4">
    <source>
        <dbReference type="Proteomes" id="UP001212499"/>
    </source>
</evidence>
<dbReference type="Pfam" id="PF05419">
    <property type="entry name" value="GUN4"/>
    <property type="match status" value="1"/>
</dbReference>
<evidence type="ECO:0000256" key="1">
    <source>
        <dbReference type="ARBA" id="ARBA00009299"/>
    </source>
</evidence>
<proteinExistence type="inferred from homology"/>
<accession>A0ABT5ATD1</accession>
<keyword evidence="4" id="KW-1185">Reference proteome</keyword>
<dbReference type="InterPro" id="IPR008629">
    <property type="entry name" value="GUN4-like"/>
</dbReference>
<gene>
    <name evidence="3" type="ORF">PN457_10885</name>
</gene>
<dbReference type="PANTHER" id="PTHR34800">
    <property type="entry name" value="TETRAPYRROLE-BINDING PROTEIN, CHLOROPLASTIC"/>
    <property type="match status" value="1"/>
</dbReference>
<comment type="similarity">
    <text evidence="1">Belongs to the CpcE/RpcE/PecE family.</text>
</comment>
<protein>
    <submittedName>
        <fullName evidence="3">GUN4 domain-containing protein</fullName>
    </submittedName>
</protein>
<organism evidence="3 4">
    <name type="scientific">Anabaenopsis arnoldii</name>
    <dbReference type="NCBI Taxonomy" id="2152938"/>
    <lineage>
        <taxon>Bacteria</taxon>
        <taxon>Bacillati</taxon>
        <taxon>Cyanobacteriota</taxon>
        <taxon>Cyanophyceae</taxon>
        <taxon>Nostocales</taxon>
        <taxon>Nodulariaceae</taxon>
        <taxon>Anabaenopsis</taxon>
    </lineage>
</organism>
<dbReference type="CDD" id="cd16383">
    <property type="entry name" value="GUN4"/>
    <property type="match status" value="1"/>
</dbReference>
<dbReference type="SUPFAM" id="SSF140869">
    <property type="entry name" value="GUN4-like"/>
    <property type="match status" value="1"/>
</dbReference>
<name>A0ABT5ATD1_9CYAN</name>
<dbReference type="RefSeq" id="WP_271733329.1">
    <property type="nucleotide sequence ID" value="NZ_JANQDP010000127.1"/>
</dbReference>
<dbReference type="EMBL" id="JAQMUH010000123">
    <property type="protein sequence ID" value="MDB9540159.1"/>
    <property type="molecule type" value="Genomic_DNA"/>
</dbReference>
<dbReference type="PANTHER" id="PTHR34800:SF1">
    <property type="entry name" value="TETRAPYRROLE-BINDING PROTEIN, CHLOROPLASTIC"/>
    <property type="match status" value="1"/>
</dbReference>
<dbReference type="Proteomes" id="UP001212499">
    <property type="component" value="Unassembled WGS sequence"/>
</dbReference>
<sequence length="263" mass="29646">MTNNPQEPGEYDAVLGGQHTAPQFAAVLGGMEGVILRFSNPNPQVRILGIAQAFNYGELGLDFLIQALNDESPKVQYAAYSLLQSRTEAKAKEALRIFEDGIELYSVVGADYTHLRDLLAKQKWKAADDETKRVMLAVAQREEEGWLNIQSIHDFPCADLGTIDQLWLKYSDGLFGFSVQKQIYESLGGTQEWDYEVWKAFGDRVGWRKTNHCLQCTEINCDRRNQTVQMPNFLALWCCVESCFVGGRDLFISLISKLSNCSI</sequence>
<comment type="caution">
    <text evidence="3">The sequence shown here is derived from an EMBL/GenBank/DDBJ whole genome shotgun (WGS) entry which is preliminary data.</text>
</comment>
<dbReference type="InterPro" id="IPR016024">
    <property type="entry name" value="ARM-type_fold"/>
</dbReference>